<dbReference type="PANTHER" id="PTHR30525:SF0">
    <property type="entry name" value="1-DEOXY-D-XYLULOSE 5-PHOSPHATE REDUCTOISOMERASE, CHLOROPLASTIC"/>
    <property type="match status" value="1"/>
</dbReference>
<dbReference type="SUPFAM" id="SSF55347">
    <property type="entry name" value="Glyceraldehyde-3-phosphate dehydrogenase-like, C-terminal domain"/>
    <property type="match status" value="1"/>
</dbReference>
<evidence type="ECO:0000259" key="12">
    <source>
        <dbReference type="Pfam" id="PF13288"/>
    </source>
</evidence>
<feature type="binding site" evidence="9">
    <location>
        <position position="10"/>
    </location>
    <ligand>
        <name>NADPH</name>
        <dbReference type="ChEBI" id="CHEBI:57783"/>
    </ligand>
</feature>
<dbReference type="HAMAP" id="MF_00183">
    <property type="entry name" value="DXP_reductoisom"/>
    <property type="match status" value="1"/>
</dbReference>
<dbReference type="RefSeq" id="WP_200674685.1">
    <property type="nucleotide sequence ID" value="NZ_JAACYA010000002.1"/>
</dbReference>
<dbReference type="InterPro" id="IPR003821">
    <property type="entry name" value="DXP_reductoisomerase"/>
</dbReference>
<evidence type="ECO:0000259" key="10">
    <source>
        <dbReference type="Pfam" id="PF02670"/>
    </source>
</evidence>
<dbReference type="EMBL" id="JAACYA010000002">
    <property type="protein sequence ID" value="MBK3333213.1"/>
    <property type="molecule type" value="Genomic_DNA"/>
</dbReference>
<dbReference type="GO" id="GO:0030604">
    <property type="term" value="F:1-deoxy-D-xylulose-5-phosphate reductoisomerase activity"/>
    <property type="evidence" value="ECO:0007669"/>
    <property type="project" value="UniProtKB-EC"/>
</dbReference>
<dbReference type="InterPro" id="IPR036291">
    <property type="entry name" value="NAD(P)-bd_dom_sf"/>
</dbReference>
<evidence type="ECO:0000256" key="8">
    <source>
        <dbReference type="ARBA" id="ARBA00048543"/>
    </source>
</evidence>
<dbReference type="Gene3D" id="1.10.1740.10">
    <property type="match status" value="1"/>
</dbReference>
<feature type="binding site" evidence="9">
    <location>
        <position position="160"/>
    </location>
    <ligand>
        <name>1-deoxy-D-xylulose 5-phosphate</name>
        <dbReference type="ChEBI" id="CHEBI:57792"/>
    </ligand>
</feature>
<feature type="binding site" evidence="9">
    <location>
        <position position="136"/>
    </location>
    <ligand>
        <name>Mn(2+)</name>
        <dbReference type="ChEBI" id="CHEBI:29035"/>
    </ligand>
</feature>
<comment type="similarity">
    <text evidence="2 9">Belongs to the DXR family.</text>
</comment>
<keyword evidence="5 9" id="KW-0560">Oxidoreductase</keyword>
<accession>A0ABS1GJV2</accession>
<dbReference type="EC" id="1.1.1.267" evidence="9"/>
<dbReference type="InterPro" id="IPR013512">
    <property type="entry name" value="DXP_reductoisomerase_N"/>
</dbReference>
<evidence type="ECO:0000256" key="1">
    <source>
        <dbReference type="ARBA" id="ARBA00005094"/>
    </source>
</evidence>
<feature type="binding site" evidence="9">
    <location>
        <position position="187"/>
    </location>
    <ligand>
        <name>NADPH</name>
        <dbReference type="ChEBI" id="CHEBI:57783"/>
    </ligand>
</feature>
<organism evidence="13 14">
    <name type="scientific">Persephonella atlantica</name>
    <dbReference type="NCBI Taxonomy" id="2699429"/>
    <lineage>
        <taxon>Bacteria</taxon>
        <taxon>Pseudomonadati</taxon>
        <taxon>Aquificota</taxon>
        <taxon>Aquificia</taxon>
        <taxon>Aquificales</taxon>
        <taxon>Hydrogenothermaceae</taxon>
        <taxon>Persephonella</taxon>
    </lineage>
</organism>
<feature type="binding site" evidence="9">
    <location>
        <position position="114"/>
    </location>
    <ligand>
        <name>NADPH</name>
        <dbReference type="ChEBI" id="CHEBI:57783"/>
    </ligand>
</feature>
<protein>
    <recommendedName>
        <fullName evidence="9">1-deoxy-D-xylulose 5-phosphate reductoisomerase</fullName>
        <shortName evidence="9">DXP reductoisomerase</shortName>
        <ecNumber evidence="9">1.1.1.267</ecNumber>
    </recommendedName>
    <alternativeName>
        <fullName evidence="9">1-deoxyxylulose-5-phosphate reductoisomerase</fullName>
    </alternativeName>
    <alternativeName>
        <fullName evidence="9">2-C-methyl-D-erythritol 4-phosphate synthase</fullName>
    </alternativeName>
</protein>
<evidence type="ECO:0000256" key="2">
    <source>
        <dbReference type="ARBA" id="ARBA00006825"/>
    </source>
</evidence>
<evidence type="ECO:0000256" key="5">
    <source>
        <dbReference type="ARBA" id="ARBA00023002"/>
    </source>
</evidence>
<evidence type="ECO:0000256" key="7">
    <source>
        <dbReference type="ARBA" id="ARBA00023229"/>
    </source>
</evidence>
<feature type="binding site" evidence="9">
    <location>
        <position position="136"/>
    </location>
    <ligand>
        <name>1-deoxy-D-xylulose 5-phosphate</name>
        <dbReference type="ChEBI" id="CHEBI:57792"/>
    </ligand>
</feature>
<keyword evidence="7 9" id="KW-0414">Isoprene biosynthesis</keyword>
<feature type="binding site" evidence="9">
    <location>
        <position position="134"/>
    </location>
    <ligand>
        <name>Mn(2+)</name>
        <dbReference type="ChEBI" id="CHEBI:29035"/>
    </ligand>
</feature>
<keyword evidence="6 9" id="KW-0464">Manganese</keyword>
<dbReference type="PANTHER" id="PTHR30525">
    <property type="entry name" value="1-DEOXY-D-XYLULOSE 5-PHOSPHATE REDUCTOISOMERASE"/>
    <property type="match status" value="1"/>
</dbReference>
<evidence type="ECO:0000259" key="11">
    <source>
        <dbReference type="Pfam" id="PF08436"/>
    </source>
</evidence>
<dbReference type="SUPFAM" id="SSF69055">
    <property type="entry name" value="1-deoxy-D-xylulose-5-phosphate reductoisomerase, C-terminal domain"/>
    <property type="match status" value="1"/>
</dbReference>
<evidence type="ECO:0000256" key="9">
    <source>
        <dbReference type="HAMAP-Rule" id="MF_00183"/>
    </source>
</evidence>
<sequence>MKSIAVLGSTGSIGTQTLDIVRKHPEKLKVKLLAASKLSEKLMNQIEEFKPEYVYIKEFSPVSGVKVLSGEEGLEELSELDIDLFINGIAGIAGIKPTYLLLKNNKKLATANKEAIICLGEVLKEKYSDIIPIDSEHSAIFQCLQAGRKKEVKRIILTASGGPFWNVEDFENITPEEALKHPKWKMGKKVTIDSATLMNKGLEIIEAHYLFDLPYEKIEAVIHPQSIVHGLVEFVDGSISAHLSCPDMRIPISYAISYPERWETGANSISLFEVSPLEFFQPDEEKFPLLKIARECGKKGSFYPIVLTVADELAVNMFLKGEIGFTQISQTVDTILSRAKFKTPENYEDVIHIIEETKSLFKDLFKTAGGKIA</sequence>
<keyword evidence="3 9" id="KW-0479">Metal-binding</keyword>
<feature type="binding site" evidence="9">
    <location>
        <position position="11"/>
    </location>
    <ligand>
        <name>NADPH</name>
        <dbReference type="ChEBI" id="CHEBI:57783"/>
    </ligand>
</feature>
<feature type="binding site" evidence="9">
    <location>
        <position position="200"/>
    </location>
    <ligand>
        <name>1-deoxy-D-xylulose 5-phosphate</name>
        <dbReference type="ChEBI" id="CHEBI:57792"/>
    </ligand>
</feature>
<evidence type="ECO:0000313" key="13">
    <source>
        <dbReference type="EMBL" id="MBK3333213.1"/>
    </source>
</evidence>
<feature type="binding site" evidence="9">
    <location>
        <position position="12"/>
    </location>
    <ligand>
        <name>NADPH</name>
        <dbReference type="ChEBI" id="CHEBI:57783"/>
    </ligand>
</feature>
<evidence type="ECO:0000256" key="4">
    <source>
        <dbReference type="ARBA" id="ARBA00022857"/>
    </source>
</evidence>
<keyword evidence="14" id="KW-1185">Reference proteome</keyword>
<feature type="binding site" evidence="9">
    <location>
        <position position="113"/>
    </location>
    <ligand>
        <name>1-deoxy-D-xylulose 5-phosphate</name>
        <dbReference type="ChEBI" id="CHEBI:57792"/>
    </ligand>
</feature>
<comment type="function">
    <text evidence="9">Catalyzes the NADPH-dependent rearrangement and reduction of 1-deoxy-D-xylulose-5-phosphate (DXP) to 2-C-methyl-D-erythritol 4-phosphate (MEP).</text>
</comment>
<feature type="binding site" evidence="9">
    <location>
        <position position="13"/>
    </location>
    <ligand>
        <name>NADPH</name>
        <dbReference type="ChEBI" id="CHEBI:57783"/>
    </ligand>
</feature>
<feature type="binding site" evidence="9">
    <location>
        <position position="135"/>
    </location>
    <ligand>
        <name>1-deoxy-D-xylulose 5-phosphate</name>
        <dbReference type="ChEBI" id="CHEBI:57792"/>
    </ligand>
</feature>
<dbReference type="NCBIfam" id="TIGR00243">
    <property type="entry name" value="Dxr"/>
    <property type="match status" value="1"/>
</dbReference>
<comment type="caution">
    <text evidence="13">The sequence shown here is derived from an EMBL/GenBank/DDBJ whole genome shotgun (WGS) entry which is preliminary data.</text>
</comment>
<evidence type="ECO:0000313" key="14">
    <source>
        <dbReference type="Proteomes" id="UP000772812"/>
    </source>
</evidence>
<dbReference type="PIRSF" id="PIRSF006205">
    <property type="entry name" value="Dxp_reductismrs"/>
    <property type="match status" value="1"/>
</dbReference>
<dbReference type="Proteomes" id="UP000772812">
    <property type="component" value="Unassembled WGS sequence"/>
</dbReference>
<gene>
    <name evidence="9" type="primary">dxr</name>
    <name evidence="13" type="ORF">GWK41_09040</name>
</gene>
<name>A0ABS1GJV2_9AQUI</name>
<feature type="domain" description="DXP reductoisomerase C-terminal" evidence="12">
    <location>
        <begin position="243"/>
        <end position="358"/>
    </location>
</feature>
<comment type="catalytic activity">
    <reaction evidence="8">
        <text>2-C-methyl-D-erythritol 4-phosphate + NADP(+) = 1-deoxy-D-xylulose 5-phosphate + NADPH + H(+)</text>
        <dbReference type="Rhea" id="RHEA:13717"/>
        <dbReference type="ChEBI" id="CHEBI:15378"/>
        <dbReference type="ChEBI" id="CHEBI:57783"/>
        <dbReference type="ChEBI" id="CHEBI:57792"/>
        <dbReference type="ChEBI" id="CHEBI:58262"/>
        <dbReference type="ChEBI" id="CHEBI:58349"/>
        <dbReference type="EC" id="1.1.1.267"/>
    </reaction>
    <physiologicalReaction direction="right-to-left" evidence="8">
        <dbReference type="Rhea" id="RHEA:13719"/>
    </physiologicalReaction>
</comment>
<feature type="binding site" evidence="9">
    <location>
        <position position="199"/>
    </location>
    <ligand>
        <name>1-deoxy-D-xylulose 5-phosphate</name>
        <dbReference type="ChEBI" id="CHEBI:57792"/>
    </ligand>
</feature>
<proteinExistence type="inferred from homology"/>
<dbReference type="SUPFAM" id="SSF51735">
    <property type="entry name" value="NAD(P)-binding Rossmann-fold domains"/>
    <property type="match status" value="1"/>
</dbReference>
<keyword evidence="9" id="KW-0460">Magnesium</keyword>
<reference evidence="13 14" key="1">
    <citation type="journal article" date="2021" name="Syst. Appl. Microbiol.">
        <title>Persephonella atlantica sp. nov.: How to adapt to physico-chemical gradients in high temperature hydrothermal habitats.</title>
        <authorList>
            <person name="Francois D.X."/>
            <person name="Godfroy A."/>
            <person name="Mathien C."/>
            <person name="Aube J."/>
            <person name="Cathalot C."/>
            <person name="Lesongeur F."/>
            <person name="L'Haridon S."/>
            <person name="Philippon X."/>
            <person name="Roussel E.G."/>
        </authorList>
    </citation>
    <scope>NUCLEOTIDE SEQUENCE [LARGE SCALE GENOMIC DNA]</scope>
    <source>
        <strain evidence="13 14">MO1340</strain>
    </source>
</reference>
<dbReference type="InterPro" id="IPR013644">
    <property type="entry name" value="DXP_reductoisomerase_C"/>
</dbReference>
<feature type="domain" description="1-deoxy-D-xylulose 5-phosphate reductoisomerase C-terminal" evidence="11">
    <location>
        <begin position="130"/>
        <end position="211"/>
    </location>
</feature>
<evidence type="ECO:0000256" key="6">
    <source>
        <dbReference type="ARBA" id="ARBA00023211"/>
    </source>
</evidence>
<comment type="pathway">
    <text evidence="1 9">Isoprenoid biosynthesis; isopentenyl diphosphate biosynthesis via DXP pathway; isopentenyl diphosphate from 1-deoxy-D-xylulose 5-phosphate: step 1/6.</text>
</comment>
<dbReference type="Gene3D" id="3.40.50.720">
    <property type="entry name" value="NAD(P)-binding Rossmann-like Domain"/>
    <property type="match status" value="1"/>
</dbReference>
<keyword evidence="4 9" id="KW-0521">NADP</keyword>
<feature type="domain" description="1-deoxy-D-xylulose 5-phosphate reductoisomerase N-terminal" evidence="10">
    <location>
        <begin position="4"/>
        <end position="120"/>
    </location>
</feature>
<feature type="binding site" evidence="9">
    <location>
        <position position="37"/>
    </location>
    <ligand>
        <name>NADPH</name>
        <dbReference type="ChEBI" id="CHEBI:57783"/>
    </ligand>
</feature>
<dbReference type="InterPro" id="IPR026877">
    <property type="entry name" value="DXPR_C"/>
</dbReference>
<evidence type="ECO:0000256" key="3">
    <source>
        <dbReference type="ARBA" id="ARBA00022723"/>
    </source>
</evidence>
<comment type="cofactor">
    <cofactor evidence="9">
        <name>Mg(2+)</name>
        <dbReference type="ChEBI" id="CHEBI:18420"/>
    </cofactor>
    <cofactor evidence="9">
        <name>Mn(2+)</name>
        <dbReference type="ChEBI" id="CHEBI:29035"/>
    </cofactor>
</comment>
<dbReference type="InterPro" id="IPR036169">
    <property type="entry name" value="DXPR_C_sf"/>
</dbReference>
<feature type="binding site" evidence="9">
    <location>
        <position position="181"/>
    </location>
    <ligand>
        <name>1-deoxy-D-xylulose 5-phosphate</name>
        <dbReference type="ChEBI" id="CHEBI:57792"/>
    </ligand>
</feature>
<feature type="binding site" evidence="9">
    <location>
        <position position="194"/>
    </location>
    <ligand>
        <name>1-deoxy-D-xylulose 5-phosphate</name>
        <dbReference type="ChEBI" id="CHEBI:57792"/>
    </ligand>
</feature>
<dbReference type="Pfam" id="PF02670">
    <property type="entry name" value="DXP_reductoisom"/>
    <property type="match status" value="1"/>
</dbReference>
<dbReference type="Pfam" id="PF08436">
    <property type="entry name" value="DXP_redisom_C"/>
    <property type="match status" value="1"/>
</dbReference>
<dbReference type="Pfam" id="PF13288">
    <property type="entry name" value="DXPR_C"/>
    <property type="match status" value="1"/>
</dbReference>
<feature type="binding site" evidence="9">
    <location>
        <position position="203"/>
    </location>
    <ligand>
        <name>Mn(2+)</name>
        <dbReference type="ChEBI" id="CHEBI:29035"/>
    </ligand>
</feature>
<feature type="binding site" evidence="9">
    <location>
        <position position="203"/>
    </location>
    <ligand>
        <name>1-deoxy-D-xylulose 5-phosphate</name>
        <dbReference type="ChEBI" id="CHEBI:57792"/>
    </ligand>
</feature>
<comment type="caution">
    <text evidence="9">Lacks conserved residue(s) required for the propagation of feature annotation.</text>
</comment>
<feature type="binding site" evidence="9">
    <location>
        <position position="112"/>
    </location>
    <ligand>
        <name>NADPH</name>
        <dbReference type="ChEBI" id="CHEBI:57783"/>
    </ligand>
</feature>